<proteinExistence type="predicted"/>
<protein>
    <submittedName>
        <fullName evidence="1">Uncharacterized protein</fullName>
    </submittedName>
</protein>
<comment type="caution">
    <text evidence="1">The sequence shown here is derived from an EMBL/GenBank/DDBJ whole genome shotgun (WGS) entry which is preliminary data.</text>
</comment>
<dbReference type="STRING" id="36849.OXPF_05020"/>
<dbReference type="Proteomes" id="UP000050326">
    <property type="component" value="Unassembled WGS sequence"/>
</dbReference>
<sequence>MWLDFTITNKLDVPYMGILLNYECSNEQGATSLKWTYMAKSILKLESLGVLQLDFMMTTGTSSPNNIERFHITLFGQKILGYIKEVENGGNLNHIKIGIE</sequence>
<evidence type="ECO:0000313" key="1">
    <source>
        <dbReference type="EMBL" id="KPU46022.1"/>
    </source>
</evidence>
<organism evidence="1 2">
    <name type="scientific">Oxobacter pfennigii</name>
    <dbReference type="NCBI Taxonomy" id="36849"/>
    <lineage>
        <taxon>Bacteria</taxon>
        <taxon>Bacillati</taxon>
        <taxon>Bacillota</taxon>
        <taxon>Clostridia</taxon>
        <taxon>Eubacteriales</taxon>
        <taxon>Clostridiaceae</taxon>
        <taxon>Oxobacter</taxon>
    </lineage>
</organism>
<keyword evidence="2" id="KW-1185">Reference proteome</keyword>
<evidence type="ECO:0000313" key="2">
    <source>
        <dbReference type="Proteomes" id="UP000050326"/>
    </source>
</evidence>
<accession>A0A0P8YG74</accession>
<dbReference type="EMBL" id="LKET01000016">
    <property type="protein sequence ID" value="KPU46022.1"/>
    <property type="molecule type" value="Genomic_DNA"/>
</dbReference>
<gene>
    <name evidence="1" type="ORF">OXPF_05020</name>
</gene>
<name>A0A0P8YG74_9CLOT</name>
<dbReference type="AlphaFoldDB" id="A0A0P8YG74"/>
<reference evidence="1 2" key="1">
    <citation type="submission" date="2015-09" db="EMBL/GenBank/DDBJ databases">
        <title>Genome sequence of Oxobacter pfennigii DSM 3222.</title>
        <authorList>
            <person name="Poehlein A."/>
            <person name="Bengelsdorf F.R."/>
            <person name="Schiel-Bengelsdorf B."/>
            <person name="Duerre P."/>
            <person name="Daniel R."/>
        </authorList>
    </citation>
    <scope>NUCLEOTIDE SEQUENCE [LARGE SCALE GENOMIC DNA]</scope>
    <source>
        <strain evidence="1 2">DSM 3222</strain>
    </source>
</reference>